<organism evidence="2 3">
    <name type="scientific">Seminavis robusta</name>
    <dbReference type="NCBI Taxonomy" id="568900"/>
    <lineage>
        <taxon>Eukaryota</taxon>
        <taxon>Sar</taxon>
        <taxon>Stramenopiles</taxon>
        <taxon>Ochrophyta</taxon>
        <taxon>Bacillariophyta</taxon>
        <taxon>Bacillariophyceae</taxon>
        <taxon>Bacillariophycidae</taxon>
        <taxon>Naviculales</taxon>
        <taxon>Naviculaceae</taxon>
        <taxon>Seminavis</taxon>
    </lineage>
</organism>
<accession>A0A9N8EW21</accession>
<proteinExistence type="predicted"/>
<feature type="compositionally biased region" description="Low complexity" evidence="1">
    <location>
        <begin position="1"/>
        <end position="14"/>
    </location>
</feature>
<evidence type="ECO:0000313" key="2">
    <source>
        <dbReference type="EMBL" id="CAB9526079.1"/>
    </source>
</evidence>
<gene>
    <name evidence="2" type="ORF">SEMRO_1772_G296720.1</name>
</gene>
<name>A0A9N8EW21_9STRA</name>
<evidence type="ECO:0000313" key="3">
    <source>
        <dbReference type="Proteomes" id="UP001153069"/>
    </source>
</evidence>
<protein>
    <submittedName>
        <fullName evidence="2">Uncharacterized protein</fullName>
    </submittedName>
</protein>
<evidence type="ECO:0000256" key="1">
    <source>
        <dbReference type="SAM" id="MobiDB-lite"/>
    </source>
</evidence>
<feature type="region of interest" description="Disordered" evidence="1">
    <location>
        <begin position="1"/>
        <end position="21"/>
    </location>
</feature>
<dbReference type="Proteomes" id="UP001153069">
    <property type="component" value="Unassembled WGS sequence"/>
</dbReference>
<dbReference type="EMBL" id="CAICTM010001770">
    <property type="protein sequence ID" value="CAB9526079.1"/>
    <property type="molecule type" value="Genomic_DNA"/>
</dbReference>
<dbReference type="AlphaFoldDB" id="A0A9N8EW21"/>
<comment type="caution">
    <text evidence="2">The sequence shown here is derived from an EMBL/GenBank/DDBJ whole genome shotgun (WGS) entry which is preliminary data.</text>
</comment>
<reference evidence="2" key="1">
    <citation type="submission" date="2020-06" db="EMBL/GenBank/DDBJ databases">
        <authorList>
            <consortium name="Plant Systems Biology data submission"/>
        </authorList>
    </citation>
    <scope>NUCLEOTIDE SEQUENCE</scope>
    <source>
        <strain evidence="2">D6</strain>
    </source>
</reference>
<sequence length="155" mass="16386">MGNNSQSALANQQQHELQQRERAEAMLRELQELALEGERVEAVLPGEASGAYQAYYDSVCCKKWEPVLFGAYTTAGAAGCACIGGALLNPLTASVGGAVGMTVGAVEAASAISEIEKALKSSLPMPTMEEYRVKSKSFGNLAESVFSRKQASSYV</sequence>
<keyword evidence="3" id="KW-1185">Reference proteome</keyword>